<proteinExistence type="predicted"/>
<dbReference type="PANTHER" id="PTHR45947">
    <property type="entry name" value="SULFOQUINOVOSYL TRANSFERASE SQD2"/>
    <property type="match status" value="1"/>
</dbReference>
<name>A0A0R2H5Y0_9LACO</name>
<evidence type="ECO:0000313" key="3">
    <source>
        <dbReference type="Proteomes" id="UP000051639"/>
    </source>
</evidence>
<keyword evidence="3" id="KW-1185">Reference proteome</keyword>
<dbReference type="Pfam" id="PF00534">
    <property type="entry name" value="Glycos_transf_1"/>
    <property type="match status" value="1"/>
</dbReference>
<dbReference type="EMBL" id="JQBA01000002">
    <property type="protein sequence ID" value="KRN45516.1"/>
    <property type="molecule type" value="Genomic_DNA"/>
</dbReference>
<dbReference type="InterPro" id="IPR001296">
    <property type="entry name" value="Glyco_trans_1"/>
</dbReference>
<accession>A0A0R2H5Y0</accession>
<dbReference type="Gene3D" id="3.40.50.2000">
    <property type="entry name" value="Glycogen Phosphorylase B"/>
    <property type="match status" value="2"/>
</dbReference>
<feature type="domain" description="Glycosyl transferase family 1" evidence="1">
    <location>
        <begin position="174"/>
        <end position="321"/>
    </location>
</feature>
<reference evidence="2 3" key="1">
    <citation type="journal article" date="2015" name="Genome Announc.">
        <title>Expanding the biotechnology potential of lactobacilli through comparative genomics of 213 strains and associated genera.</title>
        <authorList>
            <person name="Sun Z."/>
            <person name="Harris H.M."/>
            <person name="McCann A."/>
            <person name="Guo C."/>
            <person name="Argimon S."/>
            <person name="Zhang W."/>
            <person name="Yang X."/>
            <person name="Jeffery I.B."/>
            <person name="Cooney J.C."/>
            <person name="Kagawa T.F."/>
            <person name="Liu W."/>
            <person name="Song Y."/>
            <person name="Salvetti E."/>
            <person name="Wrobel A."/>
            <person name="Rasinkangas P."/>
            <person name="Parkhill J."/>
            <person name="Rea M.C."/>
            <person name="O'Sullivan O."/>
            <person name="Ritari J."/>
            <person name="Douillard F.P."/>
            <person name="Paul Ross R."/>
            <person name="Yang R."/>
            <person name="Briner A.E."/>
            <person name="Felis G.E."/>
            <person name="de Vos W.M."/>
            <person name="Barrangou R."/>
            <person name="Klaenhammer T.R."/>
            <person name="Caufield P.W."/>
            <person name="Cui Y."/>
            <person name="Zhang H."/>
            <person name="O'Toole P.W."/>
        </authorList>
    </citation>
    <scope>NUCLEOTIDE SEQUENCE [LARGE SCALE GENOMIC DNA]</scope>
    <source>
        <strain evidence="2 3">DSM 14792</strain>
    </source>
</reference>
<dbReference type="GO" id="GO:0016757">
    <property type="term" value="F:glycosyltransferase activity"/>
    <property type="evidence" value="ECO:0007669"/>
    <property type="project" value="InterPro"/>
</dbReference>
<dbReference type="OrthoDB" id="9804196at2"/>
<sequence>MKNILFYALTQHRGGIESFIKNYKPYFQNIHLDFVKITPNKLPYEDELYSSDIYYVPTRKDGFFSRKEIMRDILTQKKYDCLWFNANDLVDTEIIDVAKKEGIKCIGHAHNSKADKPRRTLQHYMNRRIASKKFDGKFACSKLAAKWFYTSSKESILVYNAVDVNKFIFDKVKREKVRKKYKIPDDSLVIGNVARLEKAKNWFYLVDIFGKYHKYHPMSYLMIVGDGSLKRKLKEYIIKKELSEVVVFTGEVDDVQSYLSSFDMYLMPSLNEGLPVSLVEAQASGLECLAADNITREVDIIGKINYLPISKDSIDEWVANINFSVDRDKYGRQLFNTRFDINISSKILEKEILRIINEK</sequence>
<dbReference type="Proteomes" id="UP000051639">
    <property type="component" value="Unassembled WGS sequence"/>
</dbReference>
<comment type="caution">
    <text evidence="2">The sequence shown here is derived from an EMBL/GenBank/DDBJ whole genome shotgun (WGS) entry which is preliminary data.</text>
</comment>
<dbReference type="RefSeq" id="WP_056993674.1">
    <property type="nucleotide sequence ID" value="NZ_JQBA01000002.1"/>
</dbReference>
<gene>
    <name evidence="2" type="ORF">IV41_GL000734</name>
</gene>
<dbReference type="InterPro" id="IPR050194">
    <property type="entry name" value="Glycosyltransferase_grp1"/>
</dbReference>
<evidence type="ECO:0000259" key="1">
    <source>
        <dbReference type="Pfam" id="PF00534"/>
    </source>
</evidence>
<dbReference type="AlphaFoldDB" id="A0A0R2H5Y0"/>
<dbReference type="PATRIC" id="fig|148604.4.peg.742"/>
<organism evidence="2 3">
    <name type="scientific">Limosilactobacillus ingluviei</name>
    <dbReference type="NCBI Taxonomy" id="148604"/>
    <lineage>
        <taxon>Bacteria</taxon>
        <taxon>Bacillati</taxon>
        <taxon>Bacillota</taxon>
        <taxon>Bacilli</taxon>
        <taxon>Lactobacillales</taxon>
        <taxon>Lactobacillaceae</taxon>
        <taxon>Limosilactobacillus</taxon>
    </lineage>
</organism>
<dbReference type="SUPFAM" id="SSF53756">
    <property type="entry name" value="UDP-Glycosyltransferase/glycogen phosphorylase"/>
    <property type="match status" value="1"/>
</dbReference>
<dbReference type="PANTHER" id="PTHR45947:SF3">
    <property type="entry name" value="SULFOQUINOVOSYL TRANSFERASE SQD2"/>
    <property type="match status" value="1"/>
</dbReference>
<protein>
    <recommendedName>
        <fullName evidence="1">Glycosyl transferase family 1 domain-containing protein</fullName>
    </recommendedName>
</protein>
<evidence type="ECO:0000313" key="2">
    <source>
        <dbReference type="EMBL" id="KRN45516.1"/>
    </source>
</evidence>